<evidence type="ECO:0000313" key="1">
    <source>
        <dbReference type="EMBL" id="EXB63573.1"/>
    </source>
</evidence>
<protein>
    <submittedName>
        <fullName evidence="1">Uncharacterized protein</fullName>
    </submittedName>
</protein>
<sequence length="80" mass="8919">MREKIGDHMTAVVLDKNWHQFNGNVVGQMKTGGGERSINGERESESLRDAWGLGSEMGRECGWRLILGGESEKGKDKRKS</sequence>
<evidence type="ECO:0000313" key="2">
    <source>
        <dbReference type="Proteomes" id="UP000030645"/>
    </source>
</evidence>
<reference evidence="2" key="1">
    <citation type="submission" date="2013-01" db="EMBL/GenBank/DDBJ databases">
        <title>Draft Genome Sequence of a Mulberry Tree, Morus notabilis C.K. Schneid.</title>
        <authorList>
            <person name="He N."/>
            <person name="Zhao S."/>
        </authorList>
    </citation>
    <scope>NUCLEOTIDE SEQUENCE</scope>
</reference>
<dbReference type="AlphaFoldDB" id="W9R959"/>
<accession>W9R959</accession>
<organism evidence="1 2">
    <name type="scientific">Morus notabilis</name>
    <dbReference type="NCBI Taxonomy" id="981085"/>
    <lineage>
        <taxon>Eukaryota</taxon>
        <taxon>Viridiplantae</taxon>
        <taxon>Streptophyta</taxon>
        <taxon>Embryophyta</taxon>
        <taxon>Tracheophyta</taxon>
        <taxon>Spermatophyta</taxon>
        <taxon>Magnoliopsida</taxon>
        <taxon>eudicotyledons</taxon>
        <taxon>Gunneridae</taxon>
        <taxon>Pentapetalae</taxon>
        <taxon>rosids</taxon>
        <taxon>fabids</taxon>
        <taxon>Rosales</taxon>
        <taxon>Moraceae</taxon>
        <taxon>Moreae</taxon>
        <taxon>Morus</taxon>
    </lineage>
</organism>
<dbReference type="EMBL" id="KE344491">
    <property type="protein sequence ID" value="EXB63573.1"/>
    <property type="molecule type" value="Genomic_DNA"/>
</dbReference>
<name>W9R959_9ROSA</name>
<gene>
    <name evidence="1" type="ORF">L484_026911</name>
</gene>
<dbReference type="Proteomes" id="UP000030645">
    <property type="component" value="Unassembled WGS sequence"/>
</dbReference>
<keyword evidence="2" id="KW-1185">Reference proteome</keyword>
<proteinExistence type="predicted"/>